<feature type="transmembrane region" description="Helical" evidence="1">
    <location>
        <begin position="288"/>
        <end position="307"/>
    </location>
</feature>
<dbReference type="OrthoDB" id="9815466at2"/>
<evidence type="ECO:0008006" key="4">
    <source>
        <dbReference type="Google" id="ProtNLM"/>
    </source>
</evidence>
<feature type="transmembrane region" description="Helical" evidence="1">
    <location>
        <begin position="183"/>
        <end position="211"/>
    </location>
</feature>
<dbReference type="InterPro" id="IPR018580">
    <property type="entry name" value="Uncharacterised_YfhO"/>
</dbReference>
<proteinExistence type="predicted"/>
<protein>
    <recommendedName>
        <fullName evidence="4">YfhO family protein</fullName>
    </recommendedName>
</protein>
<organism evidence="2 3">
    <name type="scientific">Alteribacter lacisalsi</name>
    <dbReference type="NCBI Taxonomy" id="2045244"/>
    <lineage>
        <taxon>Bacteria</taxon>
        <taxon>Bacillati</taxon>
        <taxon>Bacillota</taxon>
        <taxon>Bacilli</taxon>
        <taxon>Bacillales</taxon>
        <taxon>Bacillaceae</taxon>
        <taxon>Alteribacter</taxon>
    </lineage>
</organism>
<gene>
    <name evidence="2" type="ORF">CR205_15965</name>
</gene>
<evidence type="ECO:0000256" key="1">
    <source>
        <dbReference type="SAM" id="Phobius"/>
    </source>
</evidence>
<keyword evidence="1" id="KW-0472">Membrane</keyword>
<sequence length="883" mass="101831">MLERMKAYKYELLLLVTLSLMSTVLFWDFIFGSAFMIRLGDTYEQFLPFYIHYHDLIKAGDGFPFWSWETGIGTNFWGSYAYYMTGDLFFYLSLLFPASFLPHYFLVMLLLKIMLAGFLWYHYMRSLKIQGYAAVLASVVYAYCGWMVYLNIRYMFWTTVFVFLPILLMSMDRGVKEKRYLLFAFMVFTIALTNFYFFYMITIMILMYFLFRFFITPMTGRLKAFFVQAGWFLLYYMLGLVMASVVFLPAAYTVLTNVRIDTVIPDFFLIYNPEKTTRILLDVADGRTFGITILAFLVIPLILSLRISWREKAVYTISTVLMSYLMIMPFMQSAFNGFSYETDRWFFIIVAFFVLFMAVSLNKMDEWTYWHIPLIGVFLAVTAHYMYHHNGEFTQEIYFGAGYAVLLSGIIVLNRVGWKLPAIGVKGLLFAVVAVHLVYNGTEYRDMMNYTTTEDYGPGNGYEDGTVEILDWIEENDDSFYRISKGAFHSGSGNDALAQGFRGMNGYHSVANPGYLSMLETFNVRTYGAFFNRVEGFDQRINLETLLSTKYSIQNQGAGFVPYGYEEVFETEDFILYENTLYLPPGTAVQTVITPEQFDELPAPLKDQAVMQGTVMNETDTGGYDFAGWSPEELEYDSFEVTTDMMDFDNVELIDESEDAITVEFHEDGEIRVQLDETEPGEYFLSFYQEREDRGQVNAMFAGLEDGHRPRAQDREHHAYRDHNQVDLNLGYHDGLDQELTIEFSADNVYEISDMMIYRLDTSLYEDQVSARQEQAMTDITFSNNRMEGSVDLEEPGILTLAVPYDEGWRAEVNGEAAEIAQVNGGLMAIVLPEGEHQIELSYRSPYFGTGLGLSLLAWGGFIGLIVYRRRQSRKAPHKGDIQ</sequence>
<feature type="transmembrane region" description="Helical" evidence="1">
    <location>
        <begin position="129"/>
        <end position="149"/>
    </location>
</feature>
<feature type="transmembrane region" description="Helical" evidence="1">
    <location>
        <begin position="314"/>
        <end position="332"/>
    </location>
</feature>
<dbReference type="Proteomes" id="UP000248066">
    <property type="component" value="Unassembled WGS sequence"/>
</dbReference>
<dbReference type="Pfam" id="PF09586">
    <property type="entry name" value="YfhO"/>
    <property type="match status" value="1"/>
</dbReference>
<accession>A0A2W0H3X8</accession>
<dbReference type="PANTHER" id="PTHR38454">
    <property type="entry name" value="INTEGRAL MEMBRANE PROTEIN-RELATED"/>
    <property type="match status" value="1"/>
</dbReference>
<dbReference type="RefSeq" id="WP_110521154.1">
    <property type="nucleotide sequence ID" value="NZ_PDOF01000003.1"/>
</dbReference>
<keyword evidence="1" id="KW-1133">Transmembrane helix</keyword>
<evidence type="ECO:0000313" key="3">
    <source>
        <dbReference type="Proteomes" id="UP000248066"/>
    </source>
</evidence>
<dbReference type="EMBL" id="PDOF01000003">
    <property type="protein sequence ID" value="PYZ95877.1"/>
    <property type="molecule type" value="Genomic_DNA"/>
</dbReference>
<feature type="transmembrane region" description="Helical" evidence="1">
    <location>
        <begin position="368"/>
        <end position="387"/>
    </location>
</feature>
<feature type="transmembrane region" description="Helical" evidence="1">
    <location>
        <begin position="104"/>
        <end position="123"/>
    </location>
</feature>
<feature type="transmembrane region" description="Helical" evidence="1">
    <location>
        <begin position="344"/>
        <end position="361"/>
    </location>
</feature>
<reference evidence="2 3" key="1">
    <citation type="submission" date="2017-10" db="EMBL/GenBank/DDBJ databases">
        <title>Bacillus sp. nov., a halophilic bacterium isolated from a Yangshapao Lake.</title>
        <authorList>
            <person name="Wang H."/>
        </authorList>
    </citation>
    <scope>NUCLEOTIDE SEQUENCE [LARGE SCALE GENOMIC DNA]</scope>
    <source>
        <strain evidence="2 3">YSP-3</strain>
    </source>
</reference>
<keyword evidence="3" id="KW-1185">Reference proteome</keyword>
<feature type="transmembrane region" description="Helical" evidence="1">
    <location>
        <begin position="420"/>
        <end position="439"/>
    </location>
</feature>
<feature type="transmembrane region" description="Helical" evidence="1">
    <location>
        <begin position="393"/>
        <end position="413"/>
    </location>
</feature>
<feature type="transmembrane region" description="Helical" evidence="1">
    <location>
        <begin position="847"/>
        <end position="868"/>
    </location>
</feature>
<comment type="caution">
    <text evidence="2">The sequence shown here is derived from an EMBL/GenBank/DDBJ whole genome shotgun (WGS) entry which is preliminary data.</text>
</comment>
<dbReference type="AlphaFoldDB" id="A0A2W0H3X8"/>
<keyword evidence="1" id="KW-0812">Transmembrane</keyword>
<name>A0A2W0H3X8_9BACI</name>
<dbReference type="PANTHER" id="PTHR38454:SF1">
    <property type="entry name" value="INTEGRAL MEMBRANE PROTEIN"/>
    <property type="match status" value="1"/>
</dbReference>
<feature type="transmembrane region" description="Helical" evidence="1">
    <location>
        <begin position="232"/>
        <end position="252"/>
    </location>
</feature>
<feature type="transmembrane region" description="Helical" evidence="1">
    <location>
        <begin position="12"/>
        <end position="37"/>
    </location>
</feature>
<evidence type="ECO:0000313" key="2">
    <source>
        <dbReference type="EMBL" id="PYZ95877.1"/>
    </source>
</evidence>